<evidence type="ECO:0000259" key="3">
    <source>
        <dbReference type="PROSITE" id="PS51840"/>
    </source>
</evidence>
<feature type="compositionally biased region" description="Basic and acidic residues" evidence="2">
    <location>
        <begin position="542"/>
        <end position="560"/>
    </location>
</feature>
<feature type="region of interest" description="Disordered" evidence="2">
    <location>
        <begin position="1"/>
        <end position="20"/>
    </location>
</feature>
<dbReference type="Pfam" id="PF10358">
    <property type="entry name" value="NT-C2"/>
    <property type="match status" value="1"/>
</dbReference>
<feature type="domain" description="C2 NT-type" evidence="3">
    <location>
        <begin position="14"/>
        <end position="149"/>
    </location>
</feature>
<reference evidence="4" key="1">
    <citation type="submission" date="2023-02" db="EMBL/GenBank/DDBJ databases">
        <title>Genome of toxic invasive species Heracleum sosnowskyi carries increased number of genes despite the absence of recent whole-genome duplications.</title>
        <authorList>
            <person name="Schelkunov M."/>
            <person name="Shtratnikova V."/>
            <person name="Makarenko M."/>
            <person name="Klepikova A."/>
            <person name="Omelchenko D."/>
            <person name="Novikova G."/>
            <person name="Obukhova E."/>
            <person name="Bogdanov V."/>
            <person name="Penin A."/>
            <person name="Logacheva M."/>
        </authorList>
    </citation>
    <scope>NUCLEOTIDE SEQUENCE</scope>
    <source>
        <strain evidence="4">Hsosn_3</strain>
        <tissue evidence="4">Leaf</tissue>
    </source>
</reference>
<evidence type="ECO:0000313" key="5">
    <source>
        <dbReference type="Proteomes" id="UP001237642"/>
    </source>
</evidence>
<evidence type="ECO:0000256" key="2">
    <source>
        <dbReference type="SAM" id="MobiDB-lite"/>
    </source>
</evidence>
<dbReference type="Proteomes" id="UP001237642">
    <property type="component" value="Unassembled WGS sequence"/>
</dbReference>
<feature type="region of interest" description="Disordered" evidence="2">
    <location>
        <begin position="648"/>
        <end position="668"/>
    </location>
</feature>
<evidence type="ECO:0000313" key="4">
    <source>
        <dbReference type="EMBL" id="KAK1382571.1"/>
    </source>
</evidence>
<feature type="coiled-coil region" evidence="1">
    <location>
        <begin position="1251"/>
        <end position="1302"/>
    </location>
</feature>
<feature type="coiled-coil region" evidence="1">
    <location>
        <begin position="779"/>
        <end position="827"/>
    </location>
</feature>
<feature type="coiled-coil region" evidence="1">
    <location>
        <begin position="1327"/>
        <end position="1361"/>
    </location>
</feature>
<feature type="coiled-coil region" evidence="1">
    <location>
        <begin position="1393"/>
        <end position="1457"/>
    </location>
</feature>
<dbReference type="InterPro" id="IPR019448">
    <property type="entry name" value="NT-C2"/>
</dbReference>
<dbReference type="EMBL" id="JAUIZM010000005">
    <property type="protein sequence ID" value="KAK1382571.1"/>
    <property type="molecule type" value="Genomic_DNA"/>
</dbReference>
<feature type="coiled-coil region" evidence="1">
    <location>
        <begin position="323"/>
        <end position="465"/>
    </location>
</feature>
<feature type="region of interest" description="Disordered" evidence="2">
    <location>
        <begin position="240"/>
        <end position="311"/>
    </location>
</feature>
<feature type="coiled-coil region" evidence="1">
    <location>
        <begin position="857"/>
        <end position="951"/>
    </location>
</feature>
<keyword evidence="1" id="KW-0175">Coiled coil</keyword>
<feature type="compositionally biased region" description="Polar residues" evidence="2">
    <location>
        <begin position="151"/>
        <end position="163"/>
    </location>
</feature>
<organism evidence="4 5">
    <name type="scientific">Heracleum sosnowskyi</name>
    <dbReference type="NCBI Taxonomy" id="360622"/>
    <lineage>
        <taxon>Eukaryota</taxon>
        <taxon>Viridiplantae</taxon>
        <taxon>Streptophyta</taxon>
        <taxon>Embryophyta</taxon>
        <taxon>Tracheophyta</taxon>
        <taxon>Spermatophyta</taxon>
        <taxon>Magnoliopsida</taxon>
        <taxon>eudicotyledons</taxon>
        <taxon>Gunneridae</taxon>
        <taxon>Pentapetalae</taxon>
        <taxon>asterids</taxon>
        <taxon>campanulids</taxon>
        <taxon>Apiales</taxon>
        <taxon>Apiaceae</taxon>
        <taxon>Apioideae</taxon>
        <taxon>apioid superclade</taxon>
        <taxon>Tordylieae</taxon>
        <taxon>Tordyliinae</taxon>
        <taxon>Heracleum</taxon>
    </lineage>
</organism>
<feature type="compositionally biased region" description="Low complexity" evidence="2">
    <location>
        <begin position="242"/>
        <end position="254"/>
    </location>
</feature>
<feature type="compositionally biased region" description="Polar residues" evidence="2">
    <location>
        <begin position="207"/>
        <end position="228"/>
    </location>
</feature>
<feature type="region of interest" description="Disordered" evidence="2">
    <location>
        <begin position="542"/>
        <end position="564"/>
    </location>
</feature>
<evidence type="ECO:0000256" key="1">
    <source>
        <dbReference type="SAM" id="Coils"/>
    </source>
</evidence>
<comment type="caution">
    <text evidence="4">The sequence shown here is derived from an EMBL/GenBank/DDBJ whole genome shotgun (WGS) entry which is preliminary data.</text>
</comment>
<feature type="coiled-coil region" evidence="1">
    <location>
        <begin position="1178"/>
        <end position="1212"/>
    </location>
</feature>
<feature type="coiled-coil region" evidence="1">
    <location>
        <begin position="1079"/>
        <end position="1138"/>
    </location>
</feature>
<gene>
    <name evidence="4" type="ORF">POM88_020306</name>
</gene>
<sequence>MLKLHRHKSNSSSDHHKSTTDDKIDFKFSNIQAFQVPKGWDKLYVSLISAKKGKTISKSGKASVRNGSCRWTETLSDSIWVARDTDSKDLEQCLFKLVVSMGSARTSILGEASINLTGHMNSKVSVPVSLPLKKCAHGTTIQVEVQCSSPRTKLGTENSNEVHSITEDVTADDDIDSMSNGSSYTFNKSFGSSSGNLSHRGEHGSRETSFSVGSEDSLSRESFSPQSNLSGVLDKVIGRQDSTGSQSSASYGSYHVCDSSTSNHSPYHSGKIPQNQREDSRHMSHSIATSPLQNSDSSNNCLEPEEVKTEELRAEAGMWERNARKLMLDIELLRKEFKDQTKRQTDLGLELSSSQTECAHLKKEIKHLKEEAAKKQKDHENIKLQALEKDGIQKELEDEIRFLRESNGNLALQLKKTQDSNLELVSVLQEMEETIEKQKVEIENLSSLNSKYANAEFEYNSEQKDIEEVRSSTEQVSVGKMMKCSCDSDPQSCIEHIITDIHTVVQHEKKLNLELQLQELQKTEMNSGIRNPCFGQTLDTRKHEISSEQDIKDQDSKEQSSSKLPVKVEMNLEAELSRADFSQELRLPDHDKRDNLDLINEIESLKEKVEELERDCNELTDENLELLCKLKESKKDLSGSSSFLNFLSNDNQEDTSRSTSSSEERNLESQLRQLKEEVKKKEILLQEVGFGHLQIQFDVLESKCRNLELQLQGSEDKVCYLDNELQKKCDRIEQQECEIAALQQKLSGQRQEETENDPVQHKRVEADLGEELLAKDSEIEELKADSLLKEIEIEALRHQQGDLRAHISDLQKLKNELEGNIAAMKREGSNITSESSNMLENDTVMVKSSTDSHIFANKIIEKKVMELENCRHDLELNLSELENENVQLSERVSGLEAQLRYMTEARESSRLEAQHSETQIINLQDEINRLVDEAEAQKIDMRHKFQDMQTRWLEAEEESAYLKKANPKLQATAETLIGECNFLQKTNGELRQQRIELNKLCGALEVELKESQNRFSGLVIRIEALEAKFSSMLSEFSSKEEILASELDAIHVLDNEYIEKLDLGESLLNQMYLDKAAEVEKIQQEVAHLNSQISATHDEREKRGSEAVLEMHILRANNDKLEATLQEVRGKLELSEKKLSMIQIEYDSKAIHLAGELAVSKQNHEVLVGKHEKLLGLYKDVKNNEEKLKGTVDELESHLKLTDCEKLQLEEETSSLRTRLQQVSFLQEEVLTLKTSVNEIKFDNQRLAASLQLISGDYEEVKAERDQLIQKISSMQNTVSELEDNKRSKVALEEKILRLEGDLSAREALCAQDAELKNEVGRIKRTSSQLQWKIRSLEEEKEECLDKVRALEEELKQKRENTTTGDQLPRSYGTYTDHEAPMFSEGGKSSNLDDDLTSRIQFLENELAEALEANDMYKAQLKSMLSDSSPINADSETIDKEKRMSLLETELKELRELYLHKSLKCAEVEAQREQLVMKLKTSNGHRRNWFS</sequence>
<dbReference type="PANTHER" id="PTHR47270:SF13">
    <property type="entry name" value="HEAVY CHAIN-LIKE PROTEIN, PUTATIVE-RELATED"/>
    <property type="match status" value="1"/>
</dbReference>
<feature type="region of interest" description="Disordered" evidence="2">
    <location>
        <begin position="191"/>
        <end position="228"/>
    </location>
</feature>
<dbReference type="PROSITE" id="PS51840">
    <property type="entry name" value="C2_NT"/>
    <property type="match status" value="1"/>
</dbReference>
<feature type="compositionally biased region" description="Polar residues" evidence="2">
    <location>
        <begin position="286"/>
        <end position="301"/>
    </location>
</feature>
<reference evidence="4" key="2">
    <citation type="submission" date="2023-05" db="EMBL/GenBank/DDBJ databases">
        <authorList>
            <person name="Schelkunov M.I."/>
        </authorList>
    </citation>
    <scope>NUCLEOTIDE SEQUENCE</scope>
    <source>
        <strain evidence="4">Hsosn_3</strain>
        <tissue evidence="4">Leaf</tissue>
    </source>
</reference>
<accession>A0AAD8ICL8</accession>
<dbReference type="PANTHER" id="PTHR47270">
    <property type="entry name" value="PROTEIN MLP1-LIKE"/>
    <property type="match status" value="1"/>
</dbReference>
<name>A0AAD8ICL8_9APIA</name>
<dbReference type="Gene3D" id="1.20.5.170">
    <property type="match status" value="1"/>
</dbReference>
<proteinExistence type="predicted"/>
<protein>
    <submittedName>
        <fullName evidence="4">EEIG1/EHBP1 N-terminal domain-containing protein</fullName>
    </submittedName>
</protein>
<feature type="region of interest" description="Disordered" evidence="2">
    <location>
        <begin position="151"/>
        <end position="176"/>
    </location>
</feature>
<keyword evidence="5" id="KW-1185">Reference proteome</keyword>